<feature type="signal peptide" evidence="1">
    <location>
        <begin position="1"/>
        <end position="20"/>
    </location>
</feature>
<evidence type="ECO:0000256" key="1">
    <source>
        <dbReference type="SAM" id="SignalP"/>
    </source>
</evidence>
<keyword evidence="1" id="KW-0732">Signal</keyword>
<feature type="chain" id="PRO_5045669913" evidence="1">
    <location>
        <begin position="21"/>
        <end position="274"/>
    </location>
</feature>
<proteinExistence type="predicted"/>
<comment type="caution">
    <text evidence="2">The sequence shown here is derived from an EMBL/GenBank/DDBJ whole genome shotgun (WGS) entry which is preliminary data.</text>
</comment>
<protein>
    <submittedName>
        <fullName evidence="2">Uncharacterized protein</fullName>
    </submittedName>
</protein>
<gene>
    <name evidence="2" type="ORF">LNKW23_25610</name>
</gene>
<sequence>MRLPLAGLAAVLLAVAPAGAGPIATSFGELGLEGDPGLQMRLMRGGRPVPGASAPYVTVVEIVALPGGGDAALVELSDGGNACTGRYLWVHGAAAGRVRVTPEFGSCLGLIGGVRTGPEGLSVAFRTADPGLTRRIVSYDGARLREIAVHEHEFGAAAAGPGKEVSRWDGAHPSEILDLAGERLRFLQIMGRADLSELRRRLMVASAAGTHDGAVIAEGCMAHDCGDERGLLAIEIATGRPFAAILSEGHPVRLFGGAPEELPAAMRARLAAAE</sequence>
<organism evidence="2 3">
    <name type="scientific">Paralimibaculum aggregatum</name>
    <dbReference type="NCBI Taxonomy" id="3036245"/>
    <lineage>
        <taxon>Bacteria</taxon>
        <taxon>Pseudomonadati</taxon>
        <taxon>Pseudomonadota</taxon>
        <taxon>Alphaproteobacteria</taxon>
        <taxon>Rhodobacterales</taxon>
        <taxon>Paracoccaceae</taxon>
        <taxon>Paralimibaculum</taxon>
    </lineage>
</organism>
<reference evidence="2 3" key="1">
    <citation type="submission" date="2023-04" db="EMBL/GenBank/DDBJ databases">
        <title>Marinoamorphus aggregata gen. nov., sp. Nov., isolate from tissue of brittle star Ophioplocus japonicus.</title>
        <authorList>
            <person name="Kawano K."/>
            <person name="Sawayama S."/>
            <person name="Nakagawa S."/>
        </authorList>
    </citation>
    <scope>NUCLEOTIDE SEQUENCE [LARGE SCALE GENOMIC DNA]</scope>
    <source>
        <strain evidence="2 3">NKW23</strain>
    </source>
</reference>
<keyword evidence="3" id="KW-1185">Reference proteome</keyword>
<dbReference type="EMBL" id="BSYI01000018">
    <property type="protein sequence ID" value="GMG83348.1"/>
    <property type="molecule type" value="Genomic_DNA"/>
</dbReference>
<evidence type="ECO:0000313" key="2">
    <source>
        <dbReference type="EMBL" id="GMG83348.1"/>
    </source>
</evidence>
<dbReference type="Proteomes" id="UP001239909">
    <property type="component" value="Unassembled WGS sequence"/>
</dbReference>
<name>A0ABQ6LQH5_9RHOB</name>
<accession>A0ABQ6LQH5</accession>
<evidence type="ECO:0000313" key="3">
    <source>
        <dbReference type="Proteomes" id="UP001239909"/>
    </source>
</evidence>